<evidence type="ECO:0000256" key="2">
    <source>
        <dbReference type="ARBA" id="ARBA00022741"/>
    </source>
</evidence>
<organism evidence="9 10">
    <name type="scientific">Roseimaritima ulvae</name>
    <dbReference type="NCBI Taxonomy" id="980254"/>
    <lineage>
        <taxon>Bacteria</taxon>
        <taxon>Pseudomonadati</taxon>
        <taxon>Planctomycetota</taxon>
        <taxon>Planctomycetia</taxon>
        <taxon>Pirellulales</taxon>
        <taxon>Pirellulaceae</taxon>
        <taxon>Roseimaritima</taxon>
    </lineage>
</organism>
<sequence>MADAPSNIDFLEPARQDDELGRLGPYRVLETIGTGGMGRVFLAEDTRLRRAVALKVMNDKFAATPNSRKRFLEEARAMAAVDNDNVVRIYEVGERNKTPFMAMELLKGATLNPAAFRASGPDYQRLILLARQVCHGLAAAHQRDIIHRDIKPANIWIETPNERAKILDFGLALAVEPMGQLAGRGSVVGTPGYLSPEQARNESLDDRSDLYSLGVVLFELCTGKLPFQAKSIPLMLVSIIAHRTPKVRELNADVPTPLADLIDRCLSKEARDRPASATALETELAAVGEALVSESHAALQIVTTPSPVAGKAAKTSKTTKTAVLQGPDPSVHNDWQKSPWLWAGVAGGVLLLGLVIGIGLWGGGSEDKPPRPAVVTPPTPSVKEPSITPQTLAPLQLQGLTAGETEVGRGDAATLKFNLVNQAAGRDDDPARIHARESTVAVCRLFLQSSDGVRRDGYALPLRRRPSQLPAPGKTSQLTIRFATESIPLGDYTAIVSLQTPRKAVVSEVETPIKIVPNLGKGELLGYDRLRTWAGRGADTSVGPKAAEDAGEAKQLTIAGLANQTPAQQQHAYLRFDLSRWEQPRSDLQHAVLLLTLMDKSPQAPFELRAYAAGDGLKDDWQEAGDGRLVWSAAPSATNLGKLQFLGTIRADNTGNLLKDQTDAVRLFGPELDAAVQKAGEQITIVLVRSSGPNKPLLFVSKESDPEKAPALALRAKP</sequence>
<reference evidence="9 10" key="1">
    <citation type="submission" date="2019-08" db="EMBL/GenBank/DDBJ databases">
        <title>Deep-cultivation of Planctomycetes and their phenomic and genomic characterization uncovers novel biology.</title>
        <authorList>
            <person name="Wiegand S."/>
            <person name="Jogler M."/>
            <person name="Boedeker C."/>
            <person name="Pinto D."/>
            <person name="Vollmers J."/>
            <person name="Rivas-Marin E."/>
            <person name="Kohn T."/>
            <person name="Peeters S.H."/>
            <person name="Heuer A."/>
            <person name="Rast P."/>
            <person name="Oberbeckmann S."/>
            <person name="Bunk B."/>
            <person name="Jeske O."/>
            <person name="Meyerdierks A."/>
            <person name="Storesund J.E."/>
            <person name="Kallscheuer N."/>
            <person name="Luecker S."/>
            <person name="Lage O.M."/>
            <person name="Pohl T."/>
            <person name="Merkel B.J."/>
            <person name="Hornburger P."/>
            <person name="Mueller R.-W."/>
            <person name="Bruemmer F."/>
            <person name="Labrenz M."/>
            <person name="Spormann A.M."/>
            <person name="Op den Camp H."/>
            <person name="Overmann J."/>
            <person name="Amann R."/>
            <person name="Jetten M.S.M."/>
            <person name="Mascher T."/>
            <person name="Medema M.H."/>
            <person name="Devos D.P."/>
            <person name="Kaster A.-K."/>
            <person name="Ovreas L."/>
            <person name="Rohde M."/>
            <person name="Galperin M.Y."/>
            <person name="Jogler C."/>
        </authorList>
    </citation>
    <scope>NUCLEOTIDE SEQUENCE [LARGE SCALE GENOMIC DNA]</scope>
    <source>
        <strain evidence="9 10">UC8</strain>
    </source>
</reference>
<keyword evidence="10" id="KW-1185">Reference proteome</keyword>
<dbReference type="KEGG" id="rul:UC8_52630"/>
<evidence type="ECO:0000259" key="8">
    <source>
        <dbReference type="PROSITE" id="PS50011"/>
    </source>
</evidence>
<dbReference type="CDD" id="cd14014">
    <property type="entry name" value="STKc_PknB_like"/>
    <property type="match status" value="1"/>
</dbReference>
<feature type="domain" description="Protein kinase" evidence="8">
    <location>
        <begin position="26"/>
        <end position="299"/>
    </location>
</feature>
<dbReference type="InterPro" id="IPR017441">
    <property type="entry name" value="Protein_kinase_ATP_BS"/>
</dbReference>
<dbReference type="GO" id="GO:0004674">
    <property type="term" value="F:protein serine/threonine kinase activity"/>
    <property type="evidence" value="ECO:0007669"/>
    <property type="project" value="UniProtKB-EC"/>
</dbReference>
<keyword evidence="7" id="KW-0812">Transmembrane</keyword>
<dbReference type="PANTHER" id="PTHR43289:SF34">
    <property type="entry name" value="SERINE_THREONINE-PROTEIN KINASE YBDM-RELATED"/>
    <property type="match status" value="1"/>
</dbReference>
<dbReference type="GO" id="GO:0005524">
    <property type="term" value="F:ATP binding"/>
    <property type="evidence" value="ECO:0007669"/>
    <property type="project" value="UniProtKB-UniRule"/>
</dbReference>
<evidence type="ECO:0000256" key="3">
    <source>
        <dbReference type="ARBA" id="ARBA00022777"/>
    </source>
</evidence>
<keyword evidence="1 9" id="KW-0808">Transferase</keyword>
<dbReference type="OrthoDB" id="6111975at2"/>
<dbReference type="SMART" id="SM00220">
    <property type="entry name" value="S_TKc"/>
    <property type="match status" value="1"/>
</dbReference>
<keyword evidence="7" id="KW-1133">Transmembrane helix</keyword>
<feature type="region of interest" description="Disordered" evidence="6">
    <location>
        <begin position="699"/>
        <end position="718"/>
    </location>
</feature>
<dbReference type="PANTHER" id="PTHR43289">
    <property type="entry name" value="MITOGEN-ACTIVATED PROTEIN KINASE KINASE KINASE 20-RELATED"/>
    <property type="match status" value="1"/>
</dbReference>
<dbReference type="PROSITE" id="PS50011">
    <property type="entry name" value="PROTEIN_KINASE_DOM"/>
    <property type="match status" value="1"/>
</dbReference>
<dbReference type="SUPFAM" id="SSF56112">
    <property type="entry name" value="Protein kinase-like (PK-like)"/>
    <property type="match status" value="1"/>
</dbReference>
<dbReference type="InterPro" id="IPR011009">
    <property type="entry name" value="Kinase-like_dom_sf"/>
</dbReference>
<feature type="binding site" evidence="5">
    <location>
        <position position="55"/>
    </location>
    <ligand>
        <name>ATP</name>
        <dbReference type="ChEBI" id="CHEBI:30616"/>
    </ligand>
</feature>
<evidence type="ECO:0000256" key="1">
    <source>
        <dbReference type="ARBA" id="ARBA00022679"/>
    </source>
</evidence>
<accession>A0A5B9QW04</accession>
<dbReference type="Proteomes" id="UP000325286">
    <property type="component" value="Chromosome"/>
</dbReference>
<feature type="region of interest" description="Disordered" evidence="6">
    <location>
        <begin position="366"/>
        <end position="387"/>
    </location>
</feature>
<dbReference type="EMBL" id="CP042914">
    <property type="protein sequence ID" value="QEG43217.1"/>
    <property type="molecule type" value="Genomic_DNA"/>
</dbReference>
<gene>
    <name evidence="9" type="primary">prkC_30</name>
    <name evidence="9" type="ORF">UC8_52630</name>
</gene>
<feature type="transmembrane region" description="Helical" evidence="7">
    <location>
        <begin position="340"/>
        <end position="361"/>
    </location>
</feature>
<evidence type="ECO:0000256" key="7">
    <source>
        <dbReference type="SAM" id="Phobius"/>
    </source>
</evidence>
<keyword evidence="7" id="KW-0472">Membrane</keyword>
<dbReference type="AlphaFoldDB" id="A0A5B9QW04"/>
<dbReference type="Gene3D" id="3.30.200.20">
    <property type="entry name" value="Phosphorylase Kinase, domain 1"/>
    <property type="match status" value="1"/>
</dbReference>
<evidence type="ECO:0000313" key="10">
    <source>
        <dbReference type="Proteomes" id="UP000325286"/>
    </source>
</evidence>
<evidence type="ECO:0000256" key="6">
    <source>
        <dbReference type="SAM" id="MobiDB-lite"/>
    </source>
</evidence>
<protein>
    <submittedName>
        <fullName evidence="9">Serine/threonine-protein kinase PrkC</fullName>
        <ecNumber evidence="9">2.7.11.1</ecNumber>
    </submittedName>
</protein>
<dbReference type="EC" id="2.7.11.1" evidence="9"/>
<feature type="compositionally biased region" description="Pro residues" evidence="6">
    <location>
        <begin position="371"/>
        <end position="380"/>
    </location>
</feature>
<dbReference type="InterPro" id="IPR000719">
    <property type="entry name" value="Prot_kinase_dom"/>
</dbReference>
<evidence type="ECO:0000313" key="9">
    <source>
        <dbReference type="EMBL" id="QEG43217.1"/>
    </source>
</evidence>
<evidence type="ECO:0000256" key="5">
    <source>
        <dbReference type="PROSITE-ProRule" id="PRU10141"/>
    </source>
</evidence>
<keyword evidence="3 9" id="KW-0418">Kinase</keyword>
<dbReference type="Gene3D" id="1.10.510.10">
    <property type="entry name" value="Transferase(Phosphotransferase) domain 1"/>
    <property type="match status" value="1"/>
</dbReference>
<dbReference type="PROSITE" id="PS00107">
    <property type="entry name" value="PROTEIN_KINASE_ATP"/>
    <property type="match status" value="1"/>
</dbReference>
<proteinExistence type="predicted"/>
<keyword evidence="2 5" id="KW-0547">Nucleotide-binding</keyword>
<evidence type="ECO:0000256" key="4">
    <source>
        <dbReference type="ARBA" id="ARBA00022840"/>
    </source>
</evidence>
<name>A0A5B9QW04_9BACT</name>
<dbReference type="Pfam" id="PF00069">
    <property type="entry name" value="Pkinase"/>
    <property type="match status" value="1"/>
</dbReference>
<keyword evidence="4 5" id="KW-0067">ATP-binding</keyword>
<dbReference type="RefSeq" id="WP_084426075.1">
    <property type="nucleotide sequence ID" value="NZ_CP042914.1"/>
</dbReference>